<name>A0A1H6XRY6_9GAMM</name>
<dbReference type="PANTHER" id="PTHR34978:SF3">
    <property type="entry name" value="SLR0241 PROTEIN"/>
    <property type="match status" value="1"/>
</dbReference>
<sequence length="511" mass="54560">MSTEALAGSGAVVLLLLVCTGALACVAVLRRPCRRWFGAGNAFLLWVLPPLAMLASQLPHTPITGGGGLSGVAWIAIAATDHWSPAYSPGMDPADVLRWIWLLGAATSLVRAAVAQAGYRRGLRGATRLKGLALPWPVLRATGVATGPALVGAWFPRIVVPADFALRYTDEEQALILAHEAMHARRRDGWWSLLAQLLVSLLWFHPLAWWALAALRHDQELACDAAVLRERNGCRRSYAQAMLKTPTARQALPVGCSWSSRHPLTERIAMLKLPSHGSTRRRLGGLASLSIAVALAGTVYAASAPMPPQAQRPVAAAEQYQLDIGLTLARDDAQATHAQQLKVALCMRPGQAATLETQGITLDAVTRATASRRVRIELAVRGEDGATPTQDHLEGMLGQPLRVSGKLPGAGRQYALEITPRPGCPASATAAKGAVDAPITMKVQGTAARQVAGWIATTAGFVLVNPQAIDQRQVTLDFQQVPATSAMQMVANVDGLRAVFDSRRVRFEPRS</sequence>
<keyword evidence="4" id="KW-1185">Reference proteome</keyword>
<feature type="transmembrane region" description="Helical" evidence="1">
    <location>
        <begin position="190"/>
        <end position="212"/>
    </location>
</feature>
<feature type="transmembrane region" description="Helical" evidence="1">
    <location>
        <begin position="99"/>
        <end position="119"/>
    </location>
</feature>
<accession>A0A1H6XRY6</accession>
<dbReference type="OrthoDB" id="1628901at2"/>
<dbReference type="InterPro" id="IPR052173">
    <property type="entry name" value="Beta-lactam_resp_regulator"/>
</dbReference>
<dbReference type="Proteomes" id="UP000199420">
    <property type="component" value="Unassembled WGS sequence"/>
</dbReference>
<evidence type="ECO:0000256" key="1">
    <source>
        <dbReference type="SAM" id="Phobius"/>
    </source>
</evidence>
<proteinExistence type="predicted"/>
<dbReference type="PANTHER" id="PTHR34978">
    <property type="entry name" value="POSSIBLE SENSOR-TRANSDUCER PROTEIN BLAR"/>
    <property type="match status" value="1"/>
</dbReference>
<keyword evidence="1" id="KW-0812">Transmembrane</keyword>
<dbReference type="CDD" id="cd07341">
    <property type="entry name" value="M56_BlaR1_MecR1_like"/>
    <property type="match status" value="1"/>
</dbReference>
<feature type="transmembrane region" description="Helical" evidence="1">
    <location>
        <begin position="36"/>
        <end position="55"/>
    </location>
</feature>
<dbReference type="STRING" id="529704.SAMN02927913_2503"/>
<evidence type="ECO:0000259" key="2">
    <source>
        <dbReference type="Pfam" id="PF05569"/>
    </source>
</evidence>
<dbReference type="InterPro" id="IPR008756">
    <property type="entry name" value="Peptidase_M56"/>
</dbReference>
<reference evidence="3 4" key="1">
    <citation type="submission" date="2016-10" db="EMBL/GenBank/DDBJ databases">
        <authorList>
            <person name="de Groot N.N."/>
        </authorList>
    </citation>
    <scope>NUCLEOTIDE SEQUENCE [LARGE SCALE GENOMIC DNA]</scope>
    <source>
        <strain evidence="3 4">DSM 26515</strain>
    </source>
</reference>
<evidence type="ECO:0000313" key="4">
    <source>
        <dbReference type="Proteomes" id="UP000199420"/>
    </source>
</evidence>
<dbReference type="EMBL" id="FNYC01000006">
    <property type="protein sequence ID" value="SEJ30946.1"/>
    <property type="molecule type" value="Genomic_DNA"/>
</dbReference>
<dbReference type="AlphaFoldDB" id="A0A1H6XRY6"/>
<evidence type="ECO:0000313" key="3">
    <source>
        <dbReference type="EMBL" id="SEJ30946.1"/>
    </source>
</evidence>
<organism evidence="3 4">
    <name type="scientific">Frateuria terrea</name>
    <dbReference type="NCBI Taxonomy" id="529704"/>
    <lineage>
        <taxon>Bacteria</taxon>
        <taxon>Pseudomonadati</taxon>
        <taxon>Pseudomonadota</taxon>
        <taxon>Gammaproteobacteria</taxon>
        <taxon>Lysobacterales</taxon>
        <taxon>Rhodanobacteraceae</taxon>
        <taxon>Frateuria</taxon>
    </lineage>
</organism>
<feature type="domain" description="Peptidase M56" evidence="2">
    <location>
        <begin position="17"/>
        <end position="271"/>
    </location>
</feature>
<gene>
    <name evidence="3" type="ORF">SAMN04487997_2938</name>
</gene>
<feature type="transmembrane region" description="Helical" evidence="1">
    <location>
        <begin position="6"/>
        <end position="29"/>
    </location>
</feature>
<keyword evidence="1" id="KW-0472">Membrane</keyword>
<dbReference type="RefSeq" id="WP_091337379.1">
    <property type="nucleotide sequence ID" value="NZ_FNYC01000006.1"/>
</dbReference>
<dbReference type="Pfam" id="PF05569">
    <property type="entry name" value="Peptidase_M56"/>
    <property type="match status" value="1"/>
</dbReference>
<protein>
    <submittedName>
        <fullName evidence="3">Signal transducer regulating beta-lactamase production, contains metallopeptidase domain</fullName>
    </submittedName>
</protein>
<keyword evidence="1" id="KW-1133">Transmembrane helix</keyword>